<gene>
    <name evidence="5" type="ORF">EZ437_10850</name>
</gene>
<dbReference type="Gene3D" id="1.10.1420.10">
    <property type="match status" value="1"/>
</dbReference>
<dbReference type="SUPFAM" id="SSF52540">
    <property type="entry name" value="P-loop containing nucleoside triphosphate hydrolases"/>
    <property type="match status" value="1"/>
</dbReference>
<dbReference type="PANTHER" id="PTHR11361">
    <property type="entry name" value="DNA MISMATCH REPAIR PROTEIN MUTS FAMILY MEMBER"/>
    <property type="match status" value="1"/>
</dbReference>
<organism evidence="5 6">
    <name type="scientific">Pedobacter psychroterrae</name>
    <dbReference type="NCBI Taxonomy" id="2530453"/>
    <lineage>
        <taxon>Bacteria</taxon>
        <taxon>Pseudomonadati</taxon>
        <taxon>Bacteroidota</taxon>
        <taxon>Sphingobacteriia</taxon>
        <taxon>Sphingobacteriales</taxon>
        <taxon>Sphingobacteriaceae</taxon>
        <taxon>Pedobacter</taxon>
    </lineage>
</organism>
<evidence type="ECO:0000256" key="2">
    <source>
        <dbReference type="ARBA" id="ARBA00022840"/>
    </source>
</evidence>
<keyword evidence="2" id="KW-0067">ATP-binding</keyword>
<dbReference type="Proteomes" id="UP000293347">
    <property type="component" value="Unassembled WGS sequence"/>
</dbReference>
<evidence type="ECO:0000256" key="1">
    <source>
        <dbReference type="ARBA" id="ARBA00022741"/>
    </source>
</evidence>
<dbReference type="Pfam" id="PF05192">
    <property type="entry name" value="MutS_III"/>
    <property type="match status" value="1"/>
</dbReference>
<dbReference type="PANTHER" id="PTHR11361:SF99">
    <property type="entry name" value="DNA MISMATCH REPAIR PROTEIN"/>
    <property type="match status" value="1"/>
</dbReference>
<dbReference type="Pfam" id="PF00488">
    <property type="entry name" value="MutS_V"/>
    <property type="match status" value="1"/>
</dbReference>
<dbReference type="InterPro" id="IPR000432">
    <property type="entry name" value="DNA_mismatch_repair_MutS_C"/>
</dbReference>
<keyword evidence="1" id="KW-0547">Nucleotide-binding</keyword>
<evidence type="ECO:0000313" key="6">
    <source>
        <dbReference type="Proteomes" id="UP000293347"/>
    </source>
</evidence>
<protein>
    <submittedName>
        <fullName evidence="5">DNA mismatch repair protein</fullName>
    </submittedName>
</protein>
<comment type="caution">
    <text evidence="5">The sequence shown here is derived from an EMBL/GenBank/DDBJ whole genome shotgun (WGS) entry which is preliminary data.</text>
</comment>
<dbReference type="SMART" id="SM00534">
    <property type="entry name" value="MUTSac"/>
    <property type="match status" value="1"/>
</dbReference>
<dbReference type="GO" id="GO:0140664">
    <property type="term" value="F:ATP-dependent DNA damage sensor activity"/>
    <property type="evidence" value="ECO:0007669"/>
    <property type="project" value="InterPro"/>
</dbReference>
<dbReference type="InterPro" id="IPR027417">
    <property type="entry name" value="P-loop_NTPase"/>
</dbReference>
<feature type="domain" description="DNA mismatch repair proteins mutS family" evidence="4">
    <location>
        <begin position="251"/>
        <end position="433"/>
    </location>
</feature>
<keyword evidence="3" id="KW-0238">DNA-binding</keyword>
<proteinExistence type="predicted"/>
<dbReference type="Gene3D" id="3.40.50.300">
    <property type="entry name" value="P-loop containing nucleotide triphosphate hydrolases"/>
    <property type="match status" value="1"/>
</dbReference>
<accession>A0A4V2MLA2</accession>
<dbReference type="SUPFAM" id="SSF48334">
    <property type="entry name" value="DNA repair protein MutS, domain III"/>
    <property type="match status" value="1"/>
</dbReference>
<dbReference type="InterPro" id="IPR045076">
    <property type="entry name" value="MutS"/>
</dbReference>
<dbReference type="GO" id="GO:0005524">
    <property type="term" value="F:ATP binding"/>
    <property type="evidence" value="ECO:0007669"/>
    <property type="project" value="UniProtKB-KW"/>
</dbReference>
<dbReference type="InterPro" id="IPR036187">
    <property type="entry name" value="DNA_mismatch_repair_MutS_sf"/>
</dbReference>
<dbReference type="AlphaFoldDB" id="A0A4V2MLA2"/>
<evidence type="ECO:0000313" key="5">
    <source>
        <dbReference type="EMBL" id="TCD01247.1"/>
    </source>
</evidence>
<keyword evidence="6" id="KW-1185">Reference proteome</keyword>
<dbReference type="GO" id="GO:0030983">
    <property type="term" value="F:mismatched DNA binding"/>
    <property type="evidence" value="ECO:0007669"/>
    <property type="project" value="InterPro"/>
</dbReference>
<sequence length="436" mass="48260">MNFLADKQTLDDLNLLGKFNPQSVFSIFNRTKTRGGERLLEKMFREPLADVQEINKRSLLFAYFGGIKLKMNFQQASFQGVENYLTAGTSDNWLSMAGGIITKKILGTVALDDRYALLQAELSTTIQAIAHLKELLAQLPNIALAARSQTILSDERLRHLLAETVGRFLPLRKVIQYHWLLNHTLCDQMSELLKCIYHMDVFVSVSYVAAERGFTYAEALPGDARIIEASAIRHPGLQNGVANALKLDGAAQMLFLTGANMAGKSTFMKSFGIAVYLAHMGFPLAAGKMRFSVLDGLYSSINVPDNIQLGYSHFYAEVLRVKQAASAIASGKNMVVIFDELFKGTNVKDAYDATLAVTESMARYHNCFFIVSTHIIEVGEALKKSANNVRFAFLPTTLEAGVPKYSYQLKEGITSDRQGMIIIENEGILELLNSGN</sequence>
<dbReference type="EMBL" id="SJSL01000002">
    <property type="protein sequence ID" value="TCD01247.1"/>
    <property type="molecule type" value="Genomic_DNA"/>
</dbReference>
<dbReference type="GO" id="GO:0006298">
    <property type="term" value="P:mismatch repair"/>
    <property type="evidence" value="ECO:0007669"/>
    <property type="project" value="InterPro"/>
</dbReference>
<dbReference type="InterPro" id="IPR007696">
    <property type="entry name" value="DNA_mismatch_repair_MutS_core"/>
</dbReference>
<dbReference type="RefSeq" id="WP_131595939.1">
    <property type="nucleotide sequence ID" value="NZ_SJSL01000002.1"/>
</dbReference>
<dbReference type="OrthoDB" id="1097361at2"/>
<evidence type="ECO:0000256" key="3">
    <source>
        <dbReference type="ARBA" id="ARBA00023125"/>
    </source>
</evidence>
<name>A0A4V2MLA2_9SPHI</name>
<reference evidence="5 6" key="1">
    <citation type="submission" date="2019-02" db="EMBL/GenBank/DDBJ databases">
        <title>Pedobacter sp. RP-1-14 sp. nov., isolated from Arctic soil.</title>
        <authorList>
            <person name="Dahal R.H."/>
        </authorList>
    </citation>
    <scope>NUCLEOTIDE SEQUENCE [LARGE SCALE GENOMIC DNA]</scope>
    <source>
        <strain evidence="5 6">RP-1-14</strain>
    </source>
</reference>
<evidence type="ECO:0000259" key="4">
    <source>
        <dbReference type="SMART" id="SM00534"/>
    </source>
</evidence>